<evidence type="ECO:0000256" key="1">
    <source>
        <dbReference type="SAM" id="MobiDB-lite"/>
    </source>
</evidence>
<reference key="1">
    <citation type="journal article" date="1999" name="Nature">
        <title>Sequence and analysis of chromosome 2 of the plant Arabidopsis thaliana.</title>
        <authorList>
            <person name="Lin X."/>
            <person name="Kaul S."/>
            <person name="Rounsley S."/>
            <person name="Shea T.P."/>
            <person name="Benito M.I."/>
            <person name="Town C.D."/>
            <person name="Fujii C.Y."/>
            <person name="Mason T."/>
            <person name="Bowman C.L."/>
            <person name="Barnstead M."/>
            <person name="Feldblyum T.V."/>
            <person name="Buell C.R."/>
            <person name="Ketchum K.A."/>
            <person name="Lee J."/>
            <person name="Ronning C.M."/>
            <person name="Koo H.L."/>
            <person name="Moffat K.S."/>
            <person name="Cronin L.A."/>
            <person name="Shen M."/>
            <person name="Pai G."/>
            <person name="Van Aken S."/>
            <person name="Umayam L."/>
            <person name="Tallon L.J."/>
            <person name="Gill J.E."/>
            <person name="Adams M.D."/>
            <person name="Carrera A.J."/>
            <person name="Creasy T.H."/>
            <person name="Goodman H.M."/>
            <person name="Somerville C.R."/>
            <person name="Copenhaver G.P."/>
            <person name="Preuss D."/>
            <person name="Nierman W.C."/>
            <person name="White O."/>
            <person name="Eisen J.A."/>
            <person name="Salzberg S.L."/>
            <person name="Fraser C.M."/>
            <person name="Venter J.C."/>
        </authorList>
    </citation>
    <scope>NUCLEOTIDE SEQUENCE [LARGE SCALE GENOMIC DNA]</scope>
    <source>
        <strain>cv. Columbia</strain>
    </source>
</reference>
<reference evidence="3" key="2">
    <citation type="submission" date="2000-03" db="EMBL/GenBank/DDBJ databases">
        <authorList>
            <person name="Lin X."/>
            <person name="Kaul S."/>
            <person name="Shea T.P."/>
            <person name="Fujii C.Y."/>
            <person name="Shen M."/>
            <person name="VanAken S.E."/>
            <person name="Barnstead M.E."/>
            <person name="Mason T.M."/>
            <person name="Bowman C.L."/>
            <person name="Ronning C.M."/>
            <person name="Benito M.-I."/>
            <person name="Carrera A.J."/>
            <person name="Creasy T.H."/>
            <person name="Buell C.R."/>
            <person name="Town C.D."/>
            <person name="Nierman W.C."/>
            <person name="Fraser C.M."/>
            <person name="Venter J.C."/>
        </authorList>
    </citation>
    <scope>NUCLEOTIDE SEQUENCE</scope>
</reference>
<name>Q8S8B3_ARATH</name>
<dbReference type="InterPro" id="IPR005162">
    <property type="entry name" value="Retrotrans_gag_dom"/>
</dbReference>
<feature type="region of interest" description="Disordered" evidence="1">
    <location>
        <begin position="291"/>
        <end position="317"/>
    </location>
</feature>
<dbReference type="PANTHER" id="PTHR33223">
    <property type="entry name" value="CCHC-TYPE DOMAIN-CONTAINING PROTEIN"/>
    <property type="match status" value="1"/>
</dbReference>
<feature type="domain" description="Retrotransposon gag" evidence="2">
    <location>
        <begin position="116"/>
        <end position="201"/>
    </location>
</feature>
<feature type="compositionally biased region" description="Basic and acidic residues" evidence="1">
    <location>
        <begin position="302"/>
        <end position="312"/>
    </location>
</feature>
<evidence type="ECO:0000313" key="3">
    <source>
        <dbReference type="EMBL" id="AAM15425.1"/>
    </source>
</evidence>
<feature type="region of interest" description="Disordered" evidence="1">
    <location>
        <begin position="1"/>
        <end position="59"/>
    </location>
</feature>
<sequence length="411" mass="45781">MTNNQIPLPSLTQRETRPSRAEEHDGTTPEEGERLGASKPVPGPADRGGYFSRAEESHNTPFTRKISSAIISDPGKLRIDYFNGSSYPKGHLKSFIIYAARDKFKPEERDAGLCHLFVEHLKGPVLVLFLRLEGNFVDSFEELSTLFLKQFSVLIDPGTLDSDLWSLSQQPNEPLMDFLTKFRSTLASVEGIIDVAALSALKEALWYKSEFRKELNLSKPQTICDALHRASDYVSHEEEMELLSKRHEPCRSLGAKLAAKFLAGEIGGGLTIKDLEAEKAKTEQVNIVVNPEQTAPTANPEGPKRGRGNREAYDDESEAARGRIFTILGDSVFCHDTTTSIKAYHSNRNLTRPFNGPDDKVTFHESNINCLDQPHNDPLVITLTIGAFNVERVLVDTGSDISLFLLFLTMF</sequence>
<feature type="compositionally biased region" description="Polar residues" evidence="1">
    <location>
        <begin position="1"/>
        <end position="13"/>
    </location>
</feature>
<dbReference type="PANTHER" id="PTHR33223:SF11">
    <property type="entry name" value="ELEMENT PROTEIN, PUTATIVE-RELATED"/>
    <property type="match status" value="1"/>
</dbReference>
<feature type="compositionally biased region" description="Basic and acidic residues" evidence="1">
    <location>
        <begin position="14"/>
        <end position="36"/>
    </location>
</feature>
<dbReference type="AlphaFoldDB" id="Q8S8B3"/>
<gene>
    <name evidence="3" type="ordered locus">At2g12870</name>
</gene>
<protein>
    <submittedName>
        <fullName evidence="3">Putative retroelement pol polyprotein</fullName>
    </submittedName>
</protein>
<organism evidence="3">
    <name type="scientific">Arabidopsis thaliana</name>
    <name type="common">Mouse-ear cress</name>
    <dbReference type="NCBI Taxonomy" id="3702"/>
    <lineage>
        <taxon>Eukaryota</taxon>
        <taxon>Viridiplantae</taxon>
        <taxon>Streptophyta</taxon>
        <taxon>Embryophyta</taxon>
        <taxon>Tracheophyta</taxon>
        <taxon>Spermatophyta</taxon>
        <taxon>Magnoliopsida</taxon>
        <taxon>eudicotyledons</taxon>
        <taxon>Gunneridae</taxon>
        <taxon>Pentapetalae</taxon>
        <taxon>rosids</taxon>
        <taxon>malvids</taxon>
        <taxon>Brassicales</taxon>
        <taxon>Brassicaceae</taxon>
        <taxon>Camelineae</taxon>
        <taxon>Arabidopsis</taxon>
    </lineage>
</organism>
<dbReference type="EMBL" id="AC007155">
    <property type="protein sequence ID" value="AAM15425.1"/>
    <property type="molecule type" value="Genomic_DNA"/>
</dbReference>
<proteinExistence type="predicted"/>
<evidence type="ECO:0000259" key="2">
    <source>
        <dbReference type="Pfam" id="PF03732"/>
    </source>
</evidence>
<reference evidence="3" key="3">
    <citation type="submission" date="2002-02" db="EMBL/GenBank/DDBJ databases">
        <authorList>
            <person name="Town C.D."/>
            <person name="Kaul S."/>
        </authorList>
    </citation>
    <scope>NUCLEOTIDE SEQUENCE</scope>
</reference>
<dbReference type="Pfam" id="PF03732">
    <property type="entry name" value="Retrotrans_gag"/>
    <property type="match status" value="1"/>
</dbReference>
<accession>Q8S8B3</accession>